<keyword evidence="4" id="KW-1185">Reference proteome</keyword>
<gene>
    <name evidence="3" type="ORF">GWI33_014999</name>
</gene>
<reference evidence="3" key="1">
    <citation type="submission" date="2020-08" db="EMBL/GenBank/DDBJ databases">
        <title>Genome sequencing and assembly of the red palm weevil Rhynchophorus ferrugineus.</title>
        <authorList>
            <person name="Dias G.B."/>
            <person name="Bergman C.M."/>
            <person name="Manee M."/>
        </authorList>
    </citation>
    <scope>NUCLEOTIDE SEQUENCE</scope>
    <source>
        <strain evidence="3">AA-2017</strain>
        <tissue evidence="3">Whole larva</tissue>
    </source>
</reference>
<proteinExistence type="predicted"/>
<sequence>MADDSNAEQQTDTSNKQEKGTSFTINKIHVRIGKPFPMHSKQGNWVNCLSSLPTIPEKQANYVPMPYTFRLPPAPKPTHVKNVVAKSPPFHLLLDHTIAVIWMVFSNETYDSPLGIVQLQWALAFLKTIYSKSGERPKDVELCIEVIEDQLIEQYAGMAKQLSQMDKINDSSHYADGAFGSKTVVVQTFPFSKNYADLVEKLGEKQADDVPSITSAAAQEELENLKKAAGVESMEKLDSVSREKAVNVLKIWHHEQTGKIKEEMKKLKSIEEQIQQVNAGNFQYLDAAQMETLFFED</sequence>
<protein>
    <submittedName>
        <fullName evidence="3">Uncharacterized protein</fullName>
    </submittedName>
</protein>
<evidence type="ECO:0000313" key="4">
    <source>
        <dbReference type="Proteomes" id="UP000625711"/>
    </source>
</evidence>
<dbReference type="AlphaFoldDB" id="A0A834M4Y0"/>
<accession>A0A834M4Y0</accession>
<dbReference type="EMBL" id="JAACXV010013816">
    <property type="protein sequence ID" value="KAF7272201.1"/>
    <property type="molecule type" value="Genomic_DNA"/>
</dbReference>
<evidence type="ECO:0000313" key="3">
    <source>
        <dbReference type="EMBL" id="KAF7272201.1"/>
    </source>
</evidence>
<feature type="compositionally biased region" description="Polar residues" evidence="2">
    <location>
        <begin position="7"/>
        <end position="20"/>
    </location>
</feature>
<organism evidence="3 4">
    <name type="scientific">Rhynchophorus ferrugineus</name>
    <name type="common">Red palm weevil</name>
    <name type="synonym">Curculio ferrugineus</name>
    <dbReference type="NCBI Taxonomy" id="354439"/>
    <lineage>
        <taxon>Eukaryota</taxon>
        <taxon>Metazoa</taxon>
        <taxon>Ecdysozoa</taxon>
        <taxon>Arthropoda</taxon>
        <taxon>Hexapoda</taxon>
        <taxon>Insecta</taxon>
        <taxon>Pterygota</taxon>
        <taxon>Neoptera</taxon>
        <taxon>Endopterygota</taxon>
        <taxon>Coleoptera</taxon>
        <taxon>Polyphaga</taxon>
        <taxon>Cucujiformia</taxon>
        <taxon>Curculionidae</taxon>
        <taxon>Dryophthorinae</taxon>
        <taxon>Rhynchophorus</taxon>
    </lineage>
</organism>
<dbReference type="OrthoDB" id="6578444at2759"/>
<evidence type="ECO:0000256" key="2">
    <source>
        <dbReference type="SAM" id="MobiDB-lite"/>
    </source>
</evidence>
<feature type="region of interest" description="Disordered" evidence="2">
    <location>
        <begin position="1"/>
        <end position="20"/>
    </location>
</feature>
<name>A0A834M4Y0_RHYFE</name>
<dbReference type="Proteomes" id="UP000625711">
    <property type="component" value="Unassembled WGS sequence"/>
</dbReference>
<evidence type="ECO:0000256" key="1">
    <source>
        <dbReference type="SAM" id="Coils"/>
    </source>
</evidence>
<comment type="caution">
    <text evidence="3">The sequence shown here is derived from an EMBL/GenBank/DDBJ whole genome shotgun (WGS) entry which is preliminary data.</text>
</comment>
<feature type="coiled-coil region" evidence="1">
    <location>
        <begin position="253"/>
        <end position="280"/>
    </location>
</feature>
<keyword evidence="1" id="KW-0175">Coiled coil</keyword>